<protein>
    <submittedName>
        <fullName evidence="1">Uncharacterized protein</fullName>
    </submittedName>
</protein>
<dbReference type="EMBL" id="KI913976">
    <property type="protein sequence ID" value="ETV96592.1"/>
    <property type="molecule type" value="Genomic_DNA"/>
</dbReference>
<organism evidence="1">
    <name type="scientific">Aphanomyces invadans</name>
    <dbReference type="NCBI Taxonomy" id="157072"/>
    <lineage>
        <taxon>Eukaryota</taxon>
        <taxon>Sar</taxon>
        <taxon>Stramenopiles</taxon>
        <taxon>Oomycota</taxon>
        <taxon>Saprolegniomycetes</taxon>
        <taxon>Saprolegniales</taxon>
        <taxon>Verrucalvaceae</taxon>
        <taxon>Aphanomyces</taxon>
    </lineage>
</organism>
<dbReference type="GeneID" id="20087343"/>
<dbReference type="RefSeq" id="XP_008874855.1">
    <property type="nucleotide sequence ID" value="XM_008876633.1"/>
</dbReference>
<dbReference type="AlphaFoldDB" id="A0A024TTD8"/>
<gene>
    <name evidence="1" type="ORF">H310_10293</name>
</gene>
<proteinExistence type="predicted"/>
<name>A0A024TTD8_9STRA</name>
<evidence type="ECO:0000313" key="1">
    <source>
        <dbReference type="EMBL" id="ETV96592.1"/>
    </source>
</evidence>
<accession>A0A024TTD8</accession>
<dbReference type="VEuPathDB" id="FungiDB:H310_10293"/>
<sequence length="39" mass="4319">MTPLETAIHAASLIKMHLTILLRHLPLKKAHLVPPVVNT</sequence>
<reference evidence="1" key="1">
    <citation type="submission" date="2013-12" db="EMBL/GenBank/DDBJ databases">
        <title>The Genome Sequence of Aphanomyces invadans NJM9701.</title>
        <authorList>
            <consortium name="The Broad Institute Genomics Platform"/>
            <person name="Russ C."/>
            <person name="Tyler B."/>
            <person name="van West P."/>
            <person name="Dieguez-Uribeondo J."/>
            <person name="Young S.K."/>
            <person name="Zeng Q."/>
            <person name="Gargeya S."/>
            <person name="Fitzgerald M."/>
            <person name="Abouelleil A."/>
            <person name="Alvarado L."/>
            <person name="Chapman S.B."/>
            <person name="Gainer-Dewar J."/>
            <person name="Goldberg J."/>
            <person name="Griggs A."/>
            <person name="Gujja S."/>
            <person name="Hansen M."/>
            <person name="Howarth C."/>
            <person name="Imamovic A."/>
            <person name="Ireland A."/>
            <person name="Larimer J."/>
            <person name="McCowan C."/>
            <person name="Murphy C."/>
            <person name="Pearson M."/>
            <person name="Poon T.W."/>
            <person name="Priest M."/>
            <person name="Roberts A."/>
            <person name="Saif S."/>
            <person name="Shea T."/>
            <person name="Sykes S."/>
            <person name="Wortman J."/>
            <person name="Nusbaum C."/>
            <person name="Birren B."/>
        </authorList>
    </citation>
    <scope>NUCLEOTIDE SEQUENCE [LARGE SCALE GENOMIC DNA]</scope>
    <source>
        <strain evidence="1">NJM9701</strain>
    </source>
</reference>